<dbReference type="Proteomes" id="UP001153642">
    <property type="component" value="Unassembled WGS sequence"/>
</dbReference>
<dbReference type="SUPFAM" id="SSF56317">
    <property type="entry name" value="Carbon-nitrogen hydrolase"/>
    <property type="match status" value="1"/>
</dbReference>
<keyword evidence="4" id="KW-0378">Hydrolase</keyword>
<keyword evidence="5" id="KW-1185">Reference proteome</keyword>
<dbReference type="Pfam" id="PF00795">
    <property type="entry name" value="CN_hydrolase"/>
    <property type="match status" value="1"/>
</dbReference>
<protein>
    <submittedName>
        <fullName evidence="4">Carbon-nitrogen hydrolase family protein</fullName>
    </submittedName>
</protein>
<dbReference type="InterPro" id="IPR036526">
    <property type="entry name" value="C-N_Hydrolase_sf"/>
</dbReference>
<dbReference type="PANTHER" id="PTHR46044:SF1">
    <property type="entry name" value="CN HYDROLASE DOMAIN-CONTAINING PROTEIN"/>
    <property type="match status" value="1"/>
</dbReference>
<dbReference type="InterPro" id="IPR003010">
    <property type="entry name" value="C-N_Hydrolase"/>
</dbReference>
<dbReference type="PROSITE" id="PS00920">
    <property type="entry name" value="NITRIL_CHT_1"/>
    <property type="match status" value="1"/>
</dbReference>
<dbReference type="CDD" id="cd07564">
    <property type="entry name" value="nitrilases_CHs"/>
    <property type="match status" value="1"/>
</dbReference>
<accession>A0ABT6FVS1</accession>
<name>A0ABT6FVS1_9FLAO</name>
<dbReference type="EMBL" id="JAPMUA010000006">
    <property type="protein sequence ID" value="MDG3587199.1"/>
    <property type="molecule type" value="Genomic_DNA"/>
</dbReference>
<dbReference type="InterPro" id="IPR000132">
    <property type="entry name" value="Nitrilase/CN_hydratase_CS"/>
</dbReference>
<dbReference type="RefSeq" id="WP_277901090.1">
    <property type="nucleotide sequence ID" value="NZ_JAPMUA010000006.1"/>
</dbReference>
<dbReference type="PANTHER" id="PTHR46044">
    <property type="entry name" value="NITRILASE"/>
    <property type="match status" value="1"/>
</dbReference>
<evidence type="ECO:0000313" key="5">
    <source>
        <dbReference type="Proteomes" id="UP001153642"/>
    </source>
</evidence>
<feature type="active site" description="Proton acceptor" evidence="2">
    <location>
        <position position="79"/>
    </location>
</feature>
<evidence type="ECO:0000313" key="4">
    <source>
        <dbReference type="EMBL" id="MDG3587199.1"/>
    </source>
</evidence>
<dbReference type="GO" id="GO:0016787">
    <property type="term" value="F:hydrolase activity"/>
    <property type="evidence" value="ECO:0007669"/>
    <property type="project" value="UniProtKB-KW"/>
</dbReference>
<evidence type="ECO:0000259" key="3">
    <source>
        <dbReference type="PROSITE" id="PS50263"/>
    </source>
</evidence>
<reference evidence="4" key="1">
    <citation type="submission" date="2022-11" db="EMBL/GenBank/DDBJ databases">
        <title>High-quality draft genome sequence of Galbibacter sp. strain CMA-7.</title>
        <authorList>
            <person name="Wei L."/>
            <person name="Dong C."/>
            <person name="Shao Z."/>
        </authorList>
    </citation>
    <scope>NUCLEOTIDE SEQUENCE</scope>
    <source>
        <strain evidence="4">CMA-7</strain>
    </source>
</reference>
<evidence type="ECO:0000256" key="2">
    <source>
        <dbReference type="PROSITE-ProRule" id="PRU10139"/>
    </source>
</evidence>
<organism evidence="4 5">
    <name type="scientific">Galbibacter pacificus</name>
    <dbReference type="NCBI Taxonomy" id="2996052"/>
    <lineage>
        <taxon>Bacteria</taxon>
        <taxon>Pseudomonadati</taxon>
        <taxon>Bacteroidota</taxon>
        <taxon>Flavobacteriia</taxon>
        <taxon>Flavobacteriales</taxon>
        <taxon>Flavobacteriaceae</taxon>
        <taxon>Galbibacter</taxon>
    </lineage>
</organism>
<dbReference type="PROSITE" id="PS51257">
    <property type="entry name" value="PROKAR_LIPOPROTEIN"/>
    <property type="match status" value="1"/>
</dbReference>
<evidence type="ECO:0000256" key="1">
    <source>
        <dbReference type="ARBA" id="ARBA00008129"/>
    </source>
</evidence>
<gene>
    <name evidence="4" type="ORF">OSR52_15095</name>
</gene>
<proteinExistence type="inferred from homology"/>
<dbReference type="PROSITE" id="PS50263">
    <property type="entry name" value="CN_HYDROLASE"/>
    <property type="match status" value="1"/>
</dbReference>
<sequence length="338" mass="37688">MKHKTNYSVAILVLFFFGCFIMLNTVHSQSESKKNSTKFKVAAAQLTPVYMDREKSLEKACKAIIEAGKNGAKLVVFPEAFIPGYPEWVWHTMPSDWEQNSEMYVKLVNNAVAIPSPTTNKLCEAARQANINVVIGIDELNTESSNATIYNTILFISDKGVLLGKHRKLVPTGAEKMVWARGDANTLQTYNTSVGKLSGLICYENKMPLARMALYNLGTQIMASPTADDTDSWLATVRSNASEGGMYVINVCSPGNRDWIPDAYEFKKNMPKDWSKKGNSCIIGPGGHIWKGPVENKETIIYCDILIKNIIEGKRMFDVAGNYSRPDVFKFSVKEDEK</sequence>
<feature type="domain" description="CN hydrolase" evidence="3">
    <location>
        <begin position="39"/>
        <end position="307"/>
    </location>
</feature>
<dbReference type="InterPro" id="IPR044149">
    <property type="entry name" value="Nitrilases_CHs"/>
</dbReference>
<comment type="caution">
    <text evidence="4">The sequence shown here is derived from an EMBL/GenBank/DDBJ whole genome shotgun (WGS) entry which is preliminary data.</text>
</comment>
<comment type="similarity">
    <text evidence="1">Belongs to the carbon-nitrogen hydrolase superfamily. Nitrilase family.</text>
</comment>
<dbReference type="Gene3D" id="3.60.110.10">
    <property type="entry name" value="Carbon-nitrogen hydrolase"/>
    <property type="match status" value="1"/>
</dbReference>